<keyword evidence="1" id="KW-0808">Transferase</keyword>
<dbReference type="Proteomes" id="UP000229378">
    <property type="component" value="Unassembled WGS sequence"/>
</dbReference>
<sequence length="622" mass="70773">MDNQISSMKVLKNEKLNCNQNCLILDAYEIKIPESFGQHWYDKRLINKQILLVFKNKTLMQGDGYSINLINGPNINVTEKGIVFSDLYMLNEFIFEYQEYSDELAFIIQPSNGIVQFQYIKTLKEQLVDISPIISFKWQEPAGIEPRIIIENYNYNSNSPLILDRSILTADTGEQHWEKRDLSETSKIICSFTPFLNIYNYITQGSCQQLDQIIFSSEEYFRSNTKEKTLHIAGDSRPLKKNLSTKEISKERGDNGPTENYMMLSYIDSTNHHQSLSLPAAAKTCMTSIYLLMNPRSSRQIRPPCIDWTLEIMTDFTLLFGNDLRTWNSEYFSKIINSIIKTGSTGAVVEDAEIEQRFSKAIRDKLADRSTGNALSDIKTAFDYAQLSYLAFGFYYSTDDMPVHVEQLPLGVYELLLETYVYKPTTPMVIQHGELVAQPESNFEIEIITTPTAEEAEKLSDAEIENNRALRDELTKTIEQWGQRYQGTHVVDLDADSDATVALSKTLHAGHIVTGIIHRRLIIKRPGEIYVVVKYRGEIIAIVLADCFNDRKQVELVASATQPEYVLTPHSEGTVRGAGTAAVNELARYLQQRGASTLFSEVISQPSARVKQKVGFNFKSEF</sequence>
<evidence type="ECO:0000313" key="1">
    <source>
        <dbReference type="EMBL" id="PHZ29533.1"/>
    </source>
</evidence>
<dbReference type="EMBL" id="PEHN01000001">
    <property type="protein sequence ID" value="PHZ29533.1"/>
    <property type="molecule type" value="Genomic_DNA"/>
</dbReference>
<dbReference type="SUPFAM" id="SSF55729">
    <property type="entry name" value="Acyl-CoA N-acyltransferases (Nat)"/>
    <property type="match status" value="1"/>
</dbReference>
<comment type="caution">
    <text evidence="1">The sequence shown here is derived from an EMBL/GenBank/DDBJ whole genome shotgun (WGS) entry which is preliminary data.</text>
</comment>
<evidence type="ECO:0000313" key="2">
    <source>
        <dbReference type="Proteomes" id="UP000229378"/>
    </source>
</evidence>
<dbReference type="GO" id="GO:0016740">
    <property type="term" value="F:transferase activity"/>
    <property type="evidence" value="ECO:0007669"/>
    <property type="project" value="UniProtKB-KW"/>
</dbReference>
<reference evidence="1 2" key="1">
    <citation type="submission" date="2017-10" db="EMBL/GenBank/DDBJ databases">
        <authorList>
            <person name="Banno H."/>
            <person name="Chua N.-H."/>
        </authorList>
    </citation>
    <scope>NUCLEOTIDE SEQUENCE [LARGE SCALE GENOMIC DNA]</scope>
    <source>
        <strain evidence="1 2">SCPM-O-B-7607</strain>
    </source>
</reference>
<accession>A0A2G4U889</accession>
<protein>
    <submittedName>
        <fullName evidence="1">N-acetyltransferase</fullName>
    </submittedName>
</protein>
<gene>
    <name evidence="1" type="ORF">CS533_00830</name>
</gene>
<organism evidence="1 2">
    <name type="scientific">Yersinia bercovieri</name>
    <dbReference type="NCBI Taxonomy" id="634"/>
    <lineage>
        <taxon>Bacteria</taxon>
        <taxon>Pseudomonadati</taxon>
        <taxon>Pseudomonadota</taxon>
        <taxon>Gammaproteobacteria</taxon>
        <taxon>Enterobacterales</taxon>
        <taxon>Yersiniaceae</taxon>
        <taxon>Yersinia</taxon>
    </lineage>
</organism>
<dbReference type="AlphaFoldDB" id="A0A2G4U889"/>
<proteinExistence type="predicted"/>
<dbReference type="InterPro" id="IPR016181">
    <property type="entry name" value="Acyl_CoA_acyltransferase"/>
</dbReference>
<name>A0A2G4U889_YERBE</name>